<dbReference type="SUPFAM" id="SSF51735">
    <property type="entry name" value="NAD(P)-binding Rossmann-fold domains"/>
    <property type="match status" value="1"/>
</dbReference>
<dbReference type="AlphaFoldDB" id="A0A5N6SWZ0"/>
<dbReference type="GeneID" id="43638611"/>
<dbReference type="Pfam" id="PF00106">
    <property type="entry name" value="adh_short"/>
    <property type="match status" value="1"/>
</dbReference>
<dbReference type="PRINTS" id="PR00080">
    <property type="entry name" value="SDRFAMILY"/>
</dbReference>
<dbReference type="Gene3D" id="3.40.50.720">
    <property type="entry name" value="NAD(P)-binding Rossmann-like Domain"/>
    <property type="match status" value="1"/>
</dbReference>
<evidence type="ECO:0000256" key="3">
    <source>
        <dbReference type="RuleBase" id="RU000363"/>
    </source>
</evidence>
<dbReference type="PRINTS" id="PR00081">
    <property type="entry name" value="GDHRDH"/>
</dbReference>
<proteinExistence type="inferred from homology"/>
<accession>A0A5N6SWZ0</accession>
<dbReference type="Proteomes" id="UP000325672">
    <property type="component" value="Unassembled WGS sequence"/>
</dbReference>
<evidence type="ECO:0008006" key="6">
    <source>
        <dbReference type="Google" id="ProtNLM"/>
    </source>
</evidence>
<keyword evidence="2" id="KW-0560">Oxidoreductase</keyword>
<reference evidence="4 5" key="1">
    <citation type="submission" date="2019-04" db="EMBL/GenBank/DDBJ databases">
        <title>Friends and foes A comparative genomics study of 23 Aspergillus species from section Flavi.</title>
        <authorList>
            <consortium name="DOE Joint Genome Institute"/>
            <person name="Kjaerbolling I."/>
            <person name="Vesth T."/>
            <person name="Frisvad J.C."/>
            <person name="Nybo J.L."/>
            <person name="Theobald S."/>
            <person name="Kildgaard S."/>
            <person name="Isbrandt T."/>
            <person name="Kuo A."/>
            <person name="Sato A."/>
            <person name="Lyhne E.K."/>
            <person name="Kogle M.E."/>
            <person name="Wiebenga A."/>
            <person name="Kun R.S."/>
            <person name="Lubbers R.J."/>
            <person name="Makela M.R."/>
            <person name="Barry K."/>
            <person name="Chovatia M."/>
            <person name="Clum A."/>
            <person name="Daum C."/>
            <person name="Haridas S."/>
            <person name="He G."/>
            <person name="LaButti K."/>
            <person name="Lipzen A."/>
            <person name="Mondo S."/>
            <person name="Riley R."/>
            <person name="Salamov A."/>
            <person name="Simmons B.A."/>
            <person name="Magnuson J.K."/>
            <person name="Henrissat B."/>
            <person name="Mortensen U.H."/>
            <person name="Larsen T.O."/>
            <person name="Devries R.P."/>
            <person name="Grigoriev I.V."/>
            <person name="Machida M."/>
            <person name="Baker S.E."/>
            <person name="Andersen M.R."/>
        </authorList>
    </citation>
    <scope>NUCLEOTIDE SEQUENCE [LARGE SCALE GENOMIC DNA]</scope>
    <source>
        <strain evidence="4 5">CBS 117625</strain>
    </source>
</reference>
<dbReference type="InterPro" id="IPR051911">
    <property type="entry name" value="SDR_oxidoreductase"/>
</dbReference>
<dbReference type="InterPro" id="IPR002347">
    <property type="entry name" value="SDR_fam"/>
</dbReference>
<dbReference type="EMBL" id="ML743572">
    <property type="protein sequence ID" value="KAE8138250.1"/>
    <property type="molecule type" value="Genomic_DNA"/>
</dbReference>
<evidence type="ECO:0000256" key="2">
    <source>
        <dbReference type="ARBA" id="ARBA00023002"/>
    </source>
</evidence>
<dbReference type="GO" id="GO:0016491">
    <property type="term" value="F:oxidoreductase activity"/>
    <property type="evidence" value="ECO:0007669"/>
    <property type="project" value="UniProtKB-KW"/>
</dbReference>
<sequence length="305" mass="33225">MHLDTYRAYRRQTVSPYVTMMDSHTVWFITGCSSGVGKSLVETAFQAGHHVVATARNAASLSYLPEGPRVLKLGLDVTSKSDIMRSLSTAVERFGRIDILVNNAGYAVMGDTETVPESDARLQMETLFWGPVFLTQQAVHIFREVNPPGQGGTVVQVSSIGGLVTFPGSAFYHASKFALGGFTESFAKEMNPAWNIKFVVAAPGGIKTNFGSNVKFATRHPAYDTPASPLNQLLAYMMNPVVQETFSTPAQCARVLFDAVTGQAQRALPRRLLMGTETIALLEADLKTTTEDLEAWKSETMRCSS</sequence>
<protein>
    <recommendedName>
        <fullName evidence="6">NAD(P)-binding protein</fullName>
    </recommendedName>
</protein>
<dbReference type="RefSeq" id="XP_031914313.1">
    <property type="nucleotide sequence ID" value="XM_032054401.1"/>
</dbReference>
<dbReference type="OrthoDB" id="1274115at2759"/>
<comment type="similarity">
    <text evidence="1 3">Belongs to the short-chain dehydrogenases/reductases (SDR) family.</text>
</comment>
<dbReference type="PANTHER" id="PTHR43976:SF16">
    <property type="entry name" value="SHORT-CHAIN DEHYDROGENASE_REDUCTASE FAMILY PROTEIN"/>
    <property type="match status" value="1"/>
</dbReference>
<dbReference type="InterPro" id="IPR036291">
    <property type="entry name" value="NAD(P)-bd_dom_sf"/>
</dbReference>
<evidence type="ECO:0000313" key="5">
    <source>
        <dbReference type="Proteomes" id="UP000325672"/>
    </source>
</evidence>
<evidence type="ECO:0000256" key="1">
    <source>
        <dbReference type="ARBA" id="ARBA00006484"/>
    </source>
</evidence>
<gene>
    <name evidence="4" type="ORF">BDV38DRAFT_244948</name>
</gene>
<dbReference type="PANTHER" id="PTHR43976">
    <property type="entry name" value="SHORT CHAIN DEHYDROGENASE"/>
    <property type="match status" value="1"/>
</dbReference>
<keyword evidence="5" id="KW-1185">Reference proteome</keyword>
<evidence type="ECO:0000313" key="4">
    <source>
        <dbReference type="EMBL" id="KAE8138250.1"/>
    </source>
</evidence>
<name>A0A5N6SWZ0_ASPPS</name>
<organism evidence="4 5">
    <name type="scientific">Aspergillus pseudotamarii</name>
    <dbReference type="NCBI Taxonomy" id="132259"/>
    <lineage>
        <taxon>Eukaryota</taxon>
        <taxon>Fungi</taxon>
        <taxon>Dikarya</taxon>
        <taxon>Ascomycota</taxon>
        <taxon>Pezizomycotina</taxon>
        <taxon>Eurotiomycetes</taxon>
        <taxon>Eurotiomycetidae</taxon>
        <taxon>Eurotiales</taxon>
        <taxon>Aspergillaceae</taxon>
        <taxon>Aspergillus</taxon>
        <taxon>Aspergillus subgen. Circumdati</taxon>
    </lineage>
</organism>